<evidence type="ECO:0000313" key="1">
    <source>
        <dbReference type="EMBL" id="KAK6938064.1"/>
    </source>
</evidence>
<accession>A0AAN8VQB7</accession>
<comment type="caution">
    <text evidence="1">The sequence shown here is derived from an EMBL/GenBank/DDBJ whole genome shotgun (WGS) entry which is preliminary data.</text>
</comment>
<protein>
    <submittedName>
        <fullName evidence="1">Uncharacterized protein</fullName>
    </submittedName>
</protein>
<keyword evidence="2" id="KW-1185">Reference proteome</keyword>
<dbReference type="EMBL" id="JBAMMX010000006">
    <property type="protein sequence ID" value="KAK6938064.1"/>
    <property type="molecule type" value="Genomic_DNA"/>
</dbReference>
<dbReference type="AlphaFoldDB" id="A0AAN8VQB7"/>
<evidence type="ECO:0000313" key="2">
    <source>
        <dbReference type="Proteomes" id="UP001370490"/>
    </source>
</evidence>
<dbReference type="Proteomes" id="UP001370490">
    <property type="component" value="Unassembled WGS sequence"/>
</dbReference>
<sequence>MALAFTDLSWWLWSGIKHQENKIPNSSTSLNSSVELGLWDSEALRFPVVKRGNMLTSSSRRVKRKWHSREERKIEREFDVVVVPSDGVCFSGSESEDSDWSIGWMEPHAPGFLSDDESESSFAVLVPCYGRGNGVTEEVPKNIVLETFVSNDNQYFSGLVNLVNENGLVKRSNSRKK</sequence>
<dbReference type="PANTHER" id="PTHR34464">
    <property type="entry name" value="OS09G0376300 PROTEIN"/>
    <property type="match status" value="1"/>
</dbReference>
<dbReference type="PANTHER" id="PTHR34464:SF5">
    <property type="match status" value="1"/>
</dbReference>
<proteinExistence type="predicted"/>
<organism evidence="1 2">
    <name type="scientific">Dillenia turbinata</name>
    <dbReference type="NCBI Taxonomy" id="194707"/>
    <lineage>
        <taxon>Eukaryota</taxon>
        <taxon>Viridiplantae</taxon>
        <taxon>Streptophyta</taxon>
        <taxon>Embryophyta</taxon>
        <taxon>Tracheophyta</taxon>
        <taxon>Spermatophyta</taxon>
        <taxon>Magnoliopsida</taxon>
        <taxon>eudicotyledons</taxon>
        <taxon>Gunneridae</taxon>
        <taxon>Pentapetalae</taxon>
        <taxon>Dilleniales</taxon>
        <taxon>Dilleniaceae</taxon>
        <taxon>Dillenia</taxon>
    </lineage>
</organism>
<name>A0AAN8VQB7_9MAGN</name>
<gene>
    <name evidence="1" type="ORF">RJ641_031572</name>
</gene>
<reference evidence="1 2" key="1">
    <citation type="submission" date="2023-12" db="EMBL/GenBank/DDBJ databases">
        <title>A high-quality genome assembly for Dillenia turbinata (Dilleniales).</title>
        <authorList>
            <person name="Chanderbali A."/>
        </authorList>
    </citation>
    <scope>NUCLEOTIDE SEQUENCE [LARGE SCALE GENOMIC DNA]</scope>
    <source>
        <strain evidence="1">LSX21</strain>
        <tissue evidence="1">Leaf</tissue>
    </source>
</reference>